<accession>A0A972F8H0</accession>
<evidence type="ECO:0000256" key="1">
    <source>
        <dbReference type="SAM" id="Phobius"/>
    </source>
</evidence>
<dbReference type="RefSeq" id="WP_168988728.1">
    <property type="nucleotide sequence ID" value="NZ_CAWPHM010000320.1"/>
</dbReference>
<organism evidence="2 3">
    <name type="scientific">Azoarcus taiwanensis</name>
    <dbReference type="NCBI Taxonomy" id="666964"/>
    <lineage>
        <taxon>Bacteria</taxon>
        <taxon>Pseudomonadati</taxon>
        <taxon>Pseudomonadota</taxon>
        <taxon>Betaproteobacteria</taxon>
        <taxon>Rhodocyclales</taxon>
        <taxon>Zoogloeaceae</taxon>
        <taxon>Azoarcus</taxon>
    </lineage>
</organism>
<feature type="transmembrane region" description="Helical" evidence="1">
    <location>
        <begin position="52"/>
        <end position="72"/>
    </location>
</feature>
<proteinExistence type="predicted"/>
<sequence>MSFYEVWLAVNIVWEYLMANLPVIIILLVAIAFLFGIAVVKGSPAWRKGLRVGILGGIVVALVSIFIIPSVIDSKLSDLNYWVDWANLFAIAGIWGAIGAVMLWPVGAMFVSRD</sequence>
<keyword evidence="1" id="KW-0812">Transmembrane</keyword>
<keyword evidence="1" id="KW-1133">Transmembrane helix</keyword>
<keyword evidence="1" id="KW-0472">Membrane</keyword>
<dbReference type="EMBL" id="WTVM01000090">
    <property type="protein sequence ID" value="NMG04033.1"/>
    <property type="molecule type" value="Genomic_DNA"/>
</dbReference>
<dbReference type="AlphaFoldDB" id="A0A972F8H0"/>
<evidence type="ECO:0000313" key="2">
    <source>
        <dbReference type="EMBL" id="NMG04033.1"/>
    </source>
</evidence>
<evidence type="ECO:0008006" key="4">
    <source>
        <dbReference type="Google" id="ProtNLM"/>
    </source>
</evidence>
<feature type="transmembrane region" description="Helical" evidence="1">
    <location>
        <begin position="20"/>
        <end position="40"/>
    </location>
</feature>
<feature type="transmembrane region" description="Helical" evidence="1">
    <location>
        <begin position="88"/>
        <end position="111"/>
    </location>
</feature>
<gene>
    <name evidence="2" type="ORF">GPA21_13810</name>
</gene>
<protein>
    <recommendedName>
        <fullName evidence="4">Transmembrane protein</fullName>
    </recommendedName>
</protein>
<comment type="caution">
    <text evidence="2">The sequence shown here is derived from an EMBL/GenBank/DDBJ whole genome shotgun (WGS) entry which is preliminary data.</text>
</comment>
<keyword evidence="3" id="KW-1185">Reference proteome</keyword>
<dbReference type="Proteomes" id="UP000599523">
    <property type="component" value="Unassembled WGS sequence"/>
</dbReference>
<evidence type="ECO:0000313" key="3">
    <source>
        <dbReference type="Proteomes" id="UP000599523"/>
    </source>
</evidence>
<reference evidence="2" key="1">
    <citation type="submission" date="2019-12" db="EMBL/GenBank/DDBJ databases">
        <title>Comparative genomics gives insights into the taxonomy of the Azoarcus-Aromatoleum group and reveals separate origins of nif in the plant-associated Azoarcus and non-plant-associated Aromatoleum sub-groups.</title>
        <authorList>
            <person name="Lafos M."/>
            <person name="Maluk M."/>
            <person name="Batista M."/>
            <person name="Junghare M."/>
            <person name="Carmona M."/>
            <person name="Faoro H."/>
            <person name="Cruz L.M."/>
            <person name="Battistoni F."/>
            <person name="De Souza E."/>
            <person name="Pedrosa F."/>
            <person name="Chen W.-M."/>
            <person name="Poole P.S."/>
            <person name="Dixon R.A."/>
            <person name="James E.K."/>
        </authorList>
    </citation>
    <scope>NUCLEOTIDE SEQUENCE</scope>
    <source>
        <strain evidence="2">NSC3</strain>
    </source>
</reference>
<name>A0A972F8H0_9RHOO</name>